<name>A0AB39PN52_9ACTN</name>
<evidence type="ECO:0000313" key="2">
    <source>
        <dbReference type="EMBL" id="XDQ32022.1"/>
    </source>
</evidence>
<reference evidence="2" key="1">
    <citation type="submission" date="2024-07" db="EMBL/GenBank/DDBJ databases">
        <authorList>
            <person name="Yu S.T."/>
        </authorList>
    </citation>
    <scope>NUCLEOTIDE SEQUENCE</scope>
    <source>
        <strain evidence="2">R28</strain>
    </source>
</reference>
<organism evidence="2">
    <name type="scientific">Streptomyces sp. R28</name>
    <dbReference type="NCBI Taxonomy" id="3238628"/>
    <lineage>
        <taxon>Bacteria</taxon>
        <taxon>Bacillati</taxon>
        <taxon>Actinomycetota</taxon>
        <taxon>Actinomycetes</taxon>
        <taxon>Kitasatosporales</taxon>
        <taxon>Streptomycetaceae</taxon>
        <taxon>Streptomyces</taxon>
    </lineage>
</organism>
<evidence type="ECO:0000256" key="1">
    <source>
        <dbReference type="SAM" id="Phobius"/>
    </source>
</evidence>
<dbReference type="AlphaFoldDB" id="A0AB39PN52"/>
<proteinExistence type="predicted"/>
<keyword evidence="1" id="KW-1133">Transmembrane helix</keyword>
<protein>
    <submittedName>
        <fullName evidence="2">Uncharacterized protein</fullName>
    </submittedName>
</protein>
<keyword evidence="1" id="KW-0472">Membrane</keyword>
<feature type="transmembrane region" description="Helical" evidence="1">
    <location>
        <begin position="31"/>
        <end position="51"/>
    </location>
</feature>
<gene>
    <name evidence="2" type="ORF">AB5J49_00895</name>
</gene>
<keyword evidence="1" id="KW-0812">Transmembrane</keyword>
<accession>A0AB39PN52</accession>
<sequence length="84" mass="8740">MLHLTVADHVAHAAARAPLSGSDLGGMRAQLVFDAAAAVAVLLTTTALSVYKPRGITRYGWRVQQRRAERAGGGAMDTAAPARA</sequence>
<dbReference type="RefSeq" id="WP_369166514.1">
    <property type="nucleotide sequence ID" value="NZ_CP163439.1"/>
</dbReference>
<dbReference type="EMBL" id="CP163439">
    <property type="protein sequence ID" value="XDQ32022.1"/>
    <property type="molecule type" value="Genomic_DNA"/>
</dbReference>